<organism evidence="12 13">
    <name type="scientific">Taphrina deformans (strain PYCC 5710 / ATCC 11124 / CBS 356.35 / IMI 108563 / JCM 9778 / NBRC 8474)</name>
    <name type="common">Peach leaf curl fungus</name>
    <name type="synonym">Lalaria deformans</name>
    <dbReference type="NCBI Taxonomy" id="1097556"/>
    <lineage>
        <taxon>Eukaryota</taxon>
        <taxon>Fungi</taxon>
        <taxon>Dikarya</taxon>
        <taxon>Ascomycota</taxon>
        <taxon>Taphrinomycotina</taxon>
        <taxon>Taphrinomycetes</taxon>
        <taxon>Taphrinales</taxon>
        <taxon>Taphrinaceae</taxon>
        <taxon>Taphrina</taxon>
    </lineage>
</organism>
<dbReference type="InterPro" id="IPR001736">
    <property type="entry name" value="PLipase_D/transphosphatidylase"/>
</dbReference>
<dbReference type="InterPro" id="IPR016270">
    <property type="entry name" value="PGS1"/>
</dbReference>
<comment type="pathway">
    <text evidence="1 10">Phospholipid metabolism; phosphatidylglycerol biosynthesis; phosphatidylglycerol from CDP-diacylglycerol: step 1/2.</text>
</comment>
<keyword evidence="10" id="KW-0496">Mitochondrion</keyword>
<proteinExistence type="inferred from homology"/>
<keyword evidence="8 10" id="KW-1208">Phospholipid metabolism</keyword>
<keyword evidence="10" id="KW-0067">ATP-binding</keyword>
<keyword evidence="4 10" id="KW-0808">Transferase</keyword>
<evidence type="ECO:0000256" key="9">
    <source>
        <dbReference type="ARBA" id="ARBA00048586"/>
    </source>
</evidence>
<dbReference type="UniPathway" id="UPA00084">
    <property type="reaction ID" value="UER00503"/>
</dbReference>
<comment type="function">
    <text evidence="10">Functions in the biosynthesis of the anionic phospholipids phosphatidylglycerol and cardiolipin.</text>
</comment>
<dbReference type="GO" id="GO:0005739">
    <property type="term" value="C:mitochondrion"/>
    <property type="evidence" value="ECO:0007669"/>
    <property type="project" value="UniProtKB-SubCell"/>
</dbReference>
<dbReference type="eggNOG" id="KOG3964">
    <property type="taxonomic scope" value="Eukaryota"/>
</dbReference>
<evidence type="ECO:0000256" key="8">
    <source>
        <dbReference type="ARBA" id="ARBA00023264"/>
    </source>
</evidence>
<evidence type="ECO:0000313" key="13">
    <source>
        <dbReference type="Proteomes" id="UP000013776"/>
    </source>
</evidence>
<dbReference type="AlphaFoldDB" id="R4X8P9"/>
<keyword evidence="7 10" id="KW-0594">Phospholipid biosynthesis</keyword>
<sequence>MSREARSVSEPMQIGPRIYTFDAKYRQLSIALDKLSPRIDLPPGCVKILESPTDFYETLLDKISTAKNRIFLSTLYIGKTEHELVAVLRKRMSECPTLKLSILTDALRGTRETPKTSCASLLAPLLSEFGLERVEISMFHTPGLHGWRKAVIPRRFDEGWGLQHMKLYGFDDEILLSGANLSGDYFTDRQDRYQLFSHPEVTRFYERLHDAISSISYHVQFSQKPSGYTLLWTHQKCPEPIKDPKRYKEFASSLIRTLIVPKAIDHCDFTAEQPPASILYPLVQMTSLFNGPFSTEQPVLNTVLDVLATEDHKETTWVFTAGYFNVFEDYRSRLLKALGKGTVITASPDANGFYKSSGPSGMLAAAYTLLSKRFLQDIKKQGKNADILLREWRRGTYGEAGRWTYHAKGLWLQPRSADSVAPSLTFIGSSNFTRRSQNLDLEATAVLITADHDLQRALGREVQNLQAQTRQVSIEELSSVERKADWKTRFALWLCQGML</sequence>
<keyword evidence="13" id="KW-1185">Reference proteome</keyword>
<keyword evidence="3 10" id="KW-0444">Lipid biosynthesis</keyword>
<evidence type="ECO:0000256" key="1">
    <source>
        <dbReference type="ARBA" id="ARBA00005042"/>
    </source>
</evidence>
<dbReference type="OrthoDB" id="10250191at2759"/>
<dbReference type="GO" id="GO:0005524">
    <property type="term" value="F:ATP binding"/>
    <property type="evidence" value="ECO:0007669"/>
    <property type="project" value="UniProtKB-KW"/>
</dbReference>
<dbReference type="GO" id="GO:0032049">
    <property type="term" value="P:cardiolipin biosynthetic process"/>
    <property type="evidence" value="ECO:0007669"/>
    <property type="project" value="InterPro"/>
</dbReference>
<evidence type="ECO:0000256" key="6">
    <source>
        <dbReference type="ARBA" id="ARBA00023098"/>
    </source>
</evidence>
<dbReference type="Proteomes" id="UP000013776">
    <property type="component" value="Unassembled WGS sequence"/>
</dbReference>
<comment type="catalytic activity">
    <reaction evidence="9 10">
        <text>a CDP-1,2-diacyl-sn-glycerol + sn-glycerol 3-phosphate = a 1,2-diacyl-sn-glycero-3-phospho-(1'-sn-glycero-3'-phosphate) + CMP + H(+)</text>
        <dbReference type="Rhea" id="RHEA:12593"/>
        <dbReference type="ChEBI" id="CHEBI:15378"/>
        <dbReference type="ChEBI" id="CHEBI:57597"/>
        <dbReference type="ChEBI" id="CHEBI:58332"/>
        <dbReference type="ChEBI" id="CHEBI:60110"/>
        <dbReference type="ChEBI" id="CHEBI:60377"/>
        <dbReference type="EC" id="2.7.8.5"/>
    </reaction>
</comment>
<dbReference type="EC" id="2.7.8.5" evidence="10"/>
<dbReference type="EMBL" id="CAHR02000057">
    <property type="protein sequence ID" value="CCG81765.1"/>
    <property type="molecule type" value="Genomic_DNA"/>
</dbReference>
<feature type="domain" description="PLD phosphodiesterase" evidence="11">
    <location>
        <begin position="159"/>
        <end position="185"/>
    </location>
</feature>
<gene>
    <name evidence="12" type="ORF">TAPDE_001611</name>
</gene>
<dbReference type="SMART" id="SM00155">
    <property type="entry name" value="PLDc"/>
    <property type="match status" value="2"/>
</dbReference>
<dbReference type="CDD" id="cd09135">
    <property type="entry name" value="PLDc_PGS1_euk_1"/>
    <property type="match status" value="1"/>
</dbReference>
<keyword evidence="6 10" id="KW-0443">Lipid metabolism</keyword>
<evidence type="ECO:0000256" key="10">
    <source>
        <dbReference type="RuleBase" id="RU365024"/>
    </source>
</evidence>
<reference evidence="12 13" key="1">
    <citation type="journal article" date="2013" name="MBio">
        <title>Genome sequencing of the plant pathogen Taphrina deformans, the causal agent of peach leaf curl.</title>
        <authorList>
            <person name="Cisse O.H."/>
            <person name="Almeida J.M.G.C.F."/>
            <person name="Fonseca A."/>
            <person name="Kumar A.A."/>
            <person name="Salojaervi J."/>
            <person name="Overmyer K."/>
            <person name="Hauser P.M."/>
            <person name="Pagni M."/>
        </authorList>
    </citation>
    <scope>NUCLEOTIDE SEQUENCE [LARGE SCALE GENOMIC DNA]</scope>
    <source>
        <strain evidence="13">PYCC 5710 / ATCC 11124 / CBS 356.35 / IMI 108563 / JCM 9778 / NBRC 8474</strain>
    </source>
</reference>
<dbReference type="Gene3D" id="3.30.870.10">
    <property type="entry name" value="Endonuclease Chain A"/>
    <property type="match status" value="2"/>
</dbReference>
<protein>
    <recommendedName>
        <fullName evidence="10">CDP-diacylglycerol--glycerol-3-phosphate 3-phosphatidyltransferase</fullName>
        <ecNumber evidence="10">2.7.8.5</ecNumber>
    </recommendedName>
</protein>
<evidence type="ECO:0000256" key="4">
    <source>
        <dbReference type="ARBA" id="ARBA00022679"/>
    </source>
</evidence>
<evidence type="ECO:0000259" key="11">
    <source>
        <dbReference type="PROSITE" id="PS50035"/>
    </source>
</evidence>
<name>R4X8P9_TAPDE</name>
<dbReference type="CDD" id="cd09137">
    <property type="entry name" value="PLDc_PGS1_euk_2"/>
    <property type="match status" value="1"/>
</dbReference>
<dbReference type="PANTHER" id="PTHR12586:SF1">
    <property type="entry name" value="CDP-DIACYLGLYCEROL--GLYCEROL-3-PHOSPHATE 3-PHOSPHATIDYLTRANSFERASE, MITOCHONDRIAL"/>
    <property type="match status" value="1"/>
</dbReference>
<accession>R4X8P9</accession>
<dbReference type="GO" id="GO:0008444">
    <property type="term" value="F:CDP-diacylglycerol-glycerol-3-phosphate 3-phosphatidyltransferase activity"/>
    <property type="evidence" value="ECO:0007669"/>
    <property type="project" value="UniProtKB-EC"/>
</dbReference>
<evidence type="ECO:0000256" key="3">
    <source>
        <dbReference type="ARBA" id="ARBA00022516"/>
    </source>
</evidence>
<keyword evidence="10" id="KW-0547">Nucleotide-binding</keyword>
<dbReference type="STRING" id="1097556.R4X8P9"/>
<evidence type="ECO:0000256" key="7">
    <source>
        <dbReference type="ARBA" id="ARBA00023209"/>
    </source>
</evidence>
<evidence type="ECO:0000313" key="12">
    <source>
        <dbReference type="EMBL" id="CCG81765.1"/>
    </source>
</evidence>
<evidence type="ECO:0000256" key="5">
    <source>
        <dbReference type="ARBA" id="ARBA00022737"/>
    </source>
</evidence>
<dbReference type="SUPFAM" id="SSF56024">
    <property type="entry name" value="Phospholipase D/nuclease"/>
    <property type="match status" value="1"/>
</dbReference>
<evidence type="ECO:0000256" key="2">
    <source>
        <dbReference type="ARBA" id="ARBA00010682"/>
    </source>
</evidence>
<keyword evidence="5" id="KW-0677">Repeat</keyword>
<comment type="similarity">
    <text evidence="2 10">Belongs to the CDP-alcohol phosphatidyltransferase class-II family.</text>
</comment>
<dbReference type="VEuPathDB" id="FungiDB:TAPDE_001611"/>
<dbReference type="PIRSF" id="PIRSF000850">
    <property type="entry name" value="Phospholipase_D_PSS"/>
    <property type="match status" value="1"/>
</dbReference>
<comment type="subcellular location">
    <subcellularLocation>
        <location evidence="10">Mitochondrion</location>
    </subcellularLocation>
</comment>
<dbReference type="PANTHER" id="PTHR12586">
    <property type="entry name" value="CDP-DIACYLGLYCEROL--SERINE O-PHOSPHATIDYLTRANSFERASE"/>
    <property type="match status" value="1"/>
</dbReference>
<comment type="caution">
    <text evidence="12">The sequence shown here is derived from an EMBL/GenBank/DDBJ whole genome shotgun (WGS) entry which is preliminary data.</text>
</comment>
<dbReference type="PROSITE" id="PS50035">
    <property type="entry name" value="PLD"/>
    <property type="match status" value="1"/>
</dbReference>